<keyword evidence="6" id="KW-1185">Reference proteome</keyword>
<sequence length="261" mass="27971">MSSQEATERRRIQNREAQRRHRMYMANRWEVLSCADGEIGKQKKTEIEELTRATQALLGVRARESSQLSRDNNVVAASKAPGQQSAEPWPSAPSPHNALLPDMDSLMDTTDFYMLGAEQNSTTAAQDSGWEGEQQWGSGARSVDKRMDAATPGSSDSPRCDARRTALQQAVAKGHAAVIALLIAQGADVNVQDDDGRAPLHESALRNDAGTARLLLESGARAAITDNDGVMPLQLAAFEGSAAVVEVLLQHGASVDARLGA</sequence>
<dbReference type="PANTHER" id="PTHR24171:SF10">
    <property type="entry name" value="ANKYRIN REPEAT DOMAIN-CONTAINING PROTEIN 29-LIKE"/>
    <property type="match status" value="1"/>
</dbReference>
<evidence type="ECO:0000313" key="6">
    <source>
        <dbReference type="Proteomes" id="UP001521184"/>
    </source>
</evidence>
<feature type="region of interest" description="Disordered" evidence="4">
    <location>
        <begin position="63"/>
        <end position="94"/>
    </location>
</feature>
<feature type="compositionally biased region" description="Basic and acidic residues" evidence="4">
    <location>
        <begin position="1"/>
        <end position="17"/>
    </location>
</feature>
<feature type="region of interest" description="Disordered" evidence="4">
    <location>
        <begin position="123"/>
        <end position="161"/>
    </location>
</feature>
<evidence type="ECO:0000313" key="5">
    <source>
        <dbReference type="EMBL" id="KAL1643957.1"/>
    </source>
</evidence>
<accession>A0ABR3TTA3</accession>
<protein>
    <submittedName>
        <fullName evidence="5">Uncharacterized protein</fullName>
    </submittedName>
</protein>
<dbReference type="PROSITE" id="PS50088">
    <property type="entry name" value="ANK_REPEAT"/>
    <property type="match status" value="3"/>
</dbReference>
<dbReference type="PROSITE" id="PS50297">
    <property type="entry name" value="ANK_REP_REGION"/>
    <property type="match status" value="3"/>
</dbReference>
<name>A0ABR3TTA3_9PEZI</name>
<dbReference type="Gene3D" id="1.25.40.20">
    <property type="entry name" value="Ankyrin repeat-containing domain"/>
    <property type="match status" value="2"/>
</dbReference>
<dbReference type="InterPro" id="IPR036770">
    <property type="entry name" value="Ankyrin_rpt-contain_sf"/>
</dbReference>
<feature type="repeat" description="ANK" evidence="3">
    <location>
        <begin position="228"/>
        <end position="260"/>
    </location>
</feature>
<evidence type="ECO:0000256" key="3">
    <source>
        <dbReference type="PROSITE-ProRule" id="PRU00023"/>
    </source>
</evidence>
<evidence type="ECO:0000256" key="2">
    <source>
        <dbReference type="ARBA" id="ARBA00023043"/>
    </source>
</evidence>
<dbReference type="SMART" id="SM00248">
    <property type="entry name" value="ANK"/>
    <property type="match status" value="3"/>
</dbReference>
<dbReference type="Proteomes" id="UP001521184">
    <property type="component" value="Unassembled WGS sequence"/>
</dbReference>
<feature type="region of interest" description="Disordered" evidence="4">
    <location>
        <begin position="1"/>
        <end position="20"/>
    </location>
</feature>
<dbReference type="Pfam" id="PF12796">
    <property type="entry name" value="Ank_2"/>
    <property type="match status" value="1"/>
</dbReference>
<comment type="caution">
    <text evidence="5">The sequence shown here is derived from an EMBL/GenBank/DDBJ whole genome shotgun (WGS) entry which is preliminary data.</text>
</comment>
<feature type="repeat" description="ANK" evidence="3">
    <location>
        <begin position="162"/>
        <end position="194"/>
    </location>
</feature>
<reference evidence="5 6" key="1">
    <citation type="journal article" date="2023" name="Plant Dis.">
        <title>First Report of Diplodia intermedia Causing Canker and Dieback Diseases on Apple Trees in Canada.</title>
        <authorList>
            <person name="Ellouze W."/>
            <person name="Ilyukhin E."/>
            <person name="Sulman M."/>
            <person name="Ali S."/>
        </authorList>
    </citation>
    <scope>NUCLEOTIDE SEQUENCE [LARGE SCALE GENOMIC DNA]</scope>
    <source>
        <strain evidence="5 6">M45-28</strain>
    </source>
</reference>
<proteinExistence type="predicted"/>
<keyword evidence="2 3" id="KW-0040">ANK repeat</keyword>
<gene>
    <name evidence="5" type="ORF">SLS58_004632</name>
</gene>
<feature type="repeat" description="ANK" evidence="3">
    <location>
        <begin position="195"/>
        <end position="227"/>
    </location>
</feature>
<evidence type="ECO:0000256" key="1">
    <source>
        <dbReference type="ARBA" id="ARBA00022737"/>
    </source>
</evidence>
<keyword evidence="1" id="KW-0677">Repeat</keyword>
<organism evidence="5 6">
    <name type="scientific">Diplodia intermedia</name>
    <dbReference type="NCBI Taxonomy" id="856260"/>
    <lineage>
        <taxon>Eukaryota</taxon>
        <taxon>Fungi</taxon>
        <taxon>Dikarya</taxon>
        <taxon>Ascomycota</taxon>
        <taxon>Pezizomycotina</taxon>
        <taxon>Dothideomycetes</taxon>
        <taxon>Dothideomycetes incertae sedis</taxon>
        <taxon>Botryosphaeriales</taxon>
        <taxon>Botryosphaeriaceae</taxon>
        <taxon>Diplodia</taxon>
    </lineage>
</organism>
<dbReference type="InterPro" id="IPR002110">
    <property type="entry name" value="Ankyrin_rpt"/>
</dbReference>
<dbReference type="PANTHER" id="PTHR24171">
    <property type="entry name" value="ANKYRIN REPEAT DOMAIN-CONTAINING PROTEIN 39-RELATED"/>
    <property type="match status" value="1"/>
</dbReference>
<dbReference type="SUPFAM" id="SSF48403">
    <property type="entry name" value="Ankyrin repeat"/>
    <property type="match status" value="1"/>
</dbReference>
<evidence type="ECO:0000256" key="4">
    <source>
        <dbReference type="SAM" id="MobiDB-lite"/>
    </source>
</evidence>
<dbReference type="EMBL" id="JAKEKT020000025">
    <property type="protein sequence ID" value="KAL1643957.1"/>
    <property type="molecule type" value="Genomic_DNA"/>
</dbReference>